<gene>
    <name evidence="1" type="ORF">ACFQ07_03960</name>
</gene>
<accession>A0ABW3CCS9</accession>
<feature type="non-terminal residue" evidence="1">
    <location>
        <position position="164"/>
    </location>
</feature>
<keyword evidence="2" id="KW-1185">Reference proteome</keyword>
<proteinExistence type="predicted"/>
<organism evidence="1 2">
    <name type="scientific">Actinomadura adrarensis</name>
    <dbReference type="NCBI Taxonomy" id="1819600"/>
    <lineage>
        <taxon>Bacteria</taxon>
        <taxon>Bacillati</taxon>
        <taxon>Actinomycetota</taxon>
        <taxon>Actinomycetes</taxon>
        <taxon>Streptosporangiales</taxon>
        <taxon>Thermomonosporaceae</taxon>
        <taxon>Actinomadura</taxon>
    </lineage>
</organism>
<comment type="caution">
    <text evidence="1">The sequence shown here is derived from an EMBL/GenBank/DDBJ whole genome shotgun (WGS) entry which is preliminary data.</text>
</comment>
<dbReference type="EMBL" id="JBHTIR010000392">
    <property type="protein sequence ID" value="MFD0851356.1"/>
    <property type="molecule type" value="Genomic_DNA"/>
</dbReference>
<dbReference type="Proteomes" id="UP001597083">
    <property type="component" value="Unassembled WGS sequence"/>
</dbReference>
<reference evidence="2" key="1">
    <citation type="journal article" date="2019" name="Int. J. Syst. Evol. Microbiol.">
        <title>The Global Catalogue of Microorganisms (GCM) 10K type strain sequencing project: providing services to taxonomists for standard genome sequencing and annotation.</title>
        <authorList>
            <consortium name="The Broad Institute Genomics Platform"/>
            <consortium name="The Broad Institute Genome Sequencing Center for Infectious Disease"/>
            <person name="Wu L."/>
            <person name="Ma J."/>
        </authorList>
    </citation>
    <scope>NUCLEOTIDE SEQUENCE [LARGE SCALE GENOMIC DNA]</scope>
    <source>
        <strain evidence="2">JCM 31696</strain>
    </source>
</reference>
<protein>
    <submittedName>
        <fullName evidence="1">Uncharacterized protein</fullName>
    </submittedName>
</protein>
<sequence>MTQIGRTDLGAVAAERAITTAYDGDDRLLWSYLHWAYSWVLLHQDRYEEAEELVADMAARVEPSFRGSDLEIGVWGGLLTSAVAPAVARGRDPKEYLSLARAGAERLDRRVPVYSTTFAPASVAMQATYGYSTLKQPGNALEAAKRIRPGDLQGISWGAHLMDV</sequence>
<evidence type="ECO:0000313" key="1">
    <source>
        <dbReference type="EMBL" id="MFD0851356.1"/>
    </source>
</evidence>
<name>A0ABW3CCS9_9ACTN</name>
<evidence type="ECO:0000313" key="2">
    <source>
        <dbReference type="Proteomes" id="UP001597083"/>
    </source>
</evidence>